<dbReference type="Proteomes" id="UP000241238">
    <property type="component" value="Chromosome"/>
</dbReference>
<protein>
    <submittedName>
        <fullName evidence="1">Uncharacterized protein</fullName>
    </submittedName>
</protein>
<dbReference type="RefSeq" id="WP_005948930.1">
    <property type="nucleotide sequence ID" value="NZ_CP028103.1"/>
</dbReference>
<reference evidence="2" key="1">
    <citation type="journal article" date="2018" name="MSphere">
        <title>Fusobacterium Genomics Using MinION and Illumina Sequencing Enables Genome Completion and Correction.</title>
        <authorList>
            <person name="Todd S.M."/>
            <person name="Settlage R.E."/>
            <person name="Lahmers K.K."/>
            <person name="Slade D.J."/>
        </authorList>
    </citation>
    <scope>NUCLEOTIDE SEQUENCE [LARGE SCALE GENOMIC DNA]</scope>
    <source>
        <strain evidence="2">ATCC 27725</strain>
    </source>
</reference>
<evidence type="ECO:0000313" key="1">
    <source>
        <dbReference type="EMBL" id="AVQ30341.1"/>
    </source>
</evidence>
<name>A0ABN5JE65_FUSVA</name>
<dbReference type="EMBL" id="CP028103">
    <property type="protein sequence ID" value="AVQ30341.1"/>
    <property type="molecule type" value="Genomic_DNA"/>
</dbReference>
<organism evidence="1 2">
    <name type="scientific">Fusobacterium varium ATCC 27725</name>
    <dbReference type="NCBI Taxonomy" id="469618"/>
    <lineage>
        <taxon>Bacteria</taxon>
        <taxon>Fusobacteriati</taxon>
        <taxon>Fusobacteriota</taxon>
        <taxon>Fusobacteriia</taxon>
        <taxon>Fusobacteriales</taxon>
        <taxon>Fusobacteriaceae</taxon>
        <taxon>Fusobacterium</taxon>
    </lineage>
</organism>
<sequence length="61" mass="7352">MMLTEYPMELKEKIEYDSQGKIRLKKGATEEEKRIFNEHMKLLESLENLEDTKDIETIIDY</sequence>
<gene>
    <name evidence="1" type="ORF">C4N18_03505</name>
</gene>
<evidence type="ECO:0000313" key="2">
    <source>
        <dbReference type="Proteomes" id="UP000241238"/>
    </source>
</evidence>
<accession>A0ABN5JE65</accession>
<proteinExistence type="predicted"/>
<keyword evidence="2" id="KW-1185">Reference proteome</keyword>
<dbReference type="GeneID" id="77467045"/>